<evidence type="ECO:0000259" key="1">
    <source>
        <dbReference type="SMART" id="SM00530"/>
    </source>
</evidence>
<evidence type="ECO:0000313" key="2">
    <source>
        <dbReference type="EMBL" id="TKV58292.1"/>
    </source>
</evidence>
<protein>
    <submittedName>
        <fullName evidence="2">Helix-turn-helix domain-containing protein</fullName>
    </submittedName>
</protein>
<comment type="caution">
    <text evidence="2">The sequence shown here is derived from an EMBL/GenBank/DDBJ whole genome shotgun (WGS) entry which is preliminary data.</text>
</comment>
<sequence>MAEEDADRRRELGRFLRSRREQAIRADHGLPPIGRSRDRGLRREEVAVLAGVSVTWYTWVEQGRPIRPSQSVLDAVARALRLTRAEHEFVVSLAGPGLSAPDRTTAVEDAPPHLQRLLDALDPNPAFALAPDWGIAGWNAGYQHLYPNVAAVPRPDRNLLWAVFTDPTVRQLLPDWGETSRQFLGEFRAETGGRSGDPAVRALVERLSAVSPEFRDAWDRYDVRGFASRERRFRTADGGTARFEHHQLTPTDHPDLRLVVYTRLP</sequence>
<feature type="domain" description="HTH cro/C1-type" evidence="1">
    <location>
        <begin position="15"/>
        <end position="87"/>
    </location>
</feature>
<dbReference type="PANTHER" id="PTHR35010:SF2">
    <property type="entry name" value="BLL4672 PROTEIN"/>
    <property type="match status" value="1"/>
</dbReference>
<dbReference type="SMART" id="SM00530">
    <property type="entry name" value="HTH_XRE"/>
    <property type="match status" value="1"/>
</dbReference>
<dbReference type="InterPro" id="IPR041413">
    <property type="entry name" value="MLTR_LBD"/>
</dbReference>
<organism evidence="2 3">
    <name type="scientific">Nakamurella flava</name>
    <dbReference type="NCBI Taxonomy" id="2576308"/>
    <lineage>
        <taxon>Bacteria</taxon>
        <taxon>Bacillati</taxon>
        <taxon>Actinomycetota</taxon>
        <taxon>Actinomycetes</taxon>
        <taxon>Nakamurellales</taxon>
        <taxon>Nakamurellaceae</taxon>
        <taxon>Nakamurella</taxon>
    </lineage>
</organism>
<accession>A0A4U6QE73</accession>
<dbReference type="Gene3D" id="3.30.450.180">
    <property type="match status" value="1"/>
</dbReference>
<dbReference type="Pfam" id="PF13560">
    <property type="entry name" value="HTH_31"/>
    <property type="match status" value="1"/>
</dbReference>
<dbReference type="SUPFAM" id="SSF47413">
    <property type="entry name" value="lambda repressor-like DNA-binding domains"/>
    <property type="match status" value="1"/>
</dbReference>
<dbReference type="InterPro" id="IPR001387">
    <property type="entry name" value="Cro/C1-type_HTH"/>
</dbReference>
<dbReference type="AlphaFoldDB" id="A0A4U6QE73"/>
<dbReference type="Proteomes" id="UP000306985">
    <property type="component" value="Unassembled WGS sequence"/>
</dbReference>
<evidence type="ECO:0000313" key="3">
    <source>
        <dbReference type="Proteomes" id="UP000306985"/>
    </source>
</evidence>
<dbReference type="Pfam" id="PF17765">
    <property type="entry name" value="MLTR_LBD"/>
    <property type="match status" value="1"/>
</dbReference>
<keyword evidence="3" id="KW-1185">Reference proteome</keyword>
<dbReference type="OrthoDB" id="3518652at2"/>
<dbReference type="EMBL" id="SZZH01000003">
    <property type="protein sequence ID" value="TKV58292.1"/>
    <property type="molecule type" value="Genomic_DNA"/>
</dbReference>
<name>A0A4U6QE73_9ACTN</name>
<dbReference type="InterPro" id="IPR010982">
    <property type="entry name" value="Lambda_DNA-bd_dom_sf"/>
</dbReference>
<proteinExistence type="predicted"/>
<dbReference type="CDD" id="cd00093">
    <property type="entry name" value="HTH_XRE"/>
    <property type="match status" value="1"/>
</dbReference>
<dbReference type="PANTHER" id="PTHR35010">
    <property type="entry name" value="BLL4672 PROTEIN-RELATED"/>
    <property type="match status" value="1"/>
</dbReference>
<dbReference type="Gene3D" id="1.10.260.40">
    <property type="entry name" value="lambda repressor-like DNA-binding domains"/>
    <property type="match status" value="1"/>
</dbReference>
<dbReference type="GO" id="GO:0003677">
    <property type="term" value="F:DNA binding"/>
    <property type="evidence" value="ECO:0007669"/>
    <property type="project" value="InterPro"/>
</dbReference>
<gene>
    <name evidence="2" type="ORF">FDO65_11930</name>
</gene>
<reference evidence="2 3" key="1">
    <citation type="submission" date="2019-05" db="EMBL/GenBank/DDBJ databases">
        <title>Nakamurella sp. N5BH11, whole genome shotgun sequence.</title>
        <authorList>
            <person name="Tuo L."/>
        </authorList>
    </citation>
    <scope>NUCLEOTIDE SEQUENCE [LARGE SCALE GENOMIC DNA]</scope>
    <source>
        <strain evidence="2 3">N5BH11</strain>
    </source>
</reference>
<dbReference type="RefSeq" id="WP_137449955.1">
    <property type="nucleotide sequence ID" value="NZ_SZZH01000003.1"/>
</dbReference>